<feature type="region of interest" description="Disordered" evidence="2">
    <location>
        <begin position="1"/>
        <end position="29"/>
    </location>
</feature>
<feature type="compositionally biased region" description="Low complexity" evidence="2">
    <location>
        <begin position="7"/>
        <end position="19"/>
    </location>
</feature>
<dbReference type="Pfam" id="PF02519">
    <property type="entry name" value="Auxin_inducible"/>
    <property type="match status" value="3"/>
</dbReference>
<dbReference type="Gramene" id="OBART03G28330.1">
    <property type="protein sequence ID" value="OBART03G28330.1"/>
    <property type="gene ID" value="OBART03G28330"/>
</dbReference>
<dbReference type="AlphaFoldDB" id="A0A0D3FM18"/>
<dbReference type="PANTHER" id="PTHR31374">
    <property type="entry name" value="AUXIN-INDUCED PROTEIN-LIKE-RELATED"/>
    <property type="match status" value="1"/>
</dbReference>
<name>A0A0D3FM18_9ORYZ</name>
<organism evidence="3">
    <name type="scientific">Oryza barthii</name>
    <dbReference type="NCBI Taxonomy" id="65489"/>
    <lineage>
        <taxon>Eukaryota</taxon>
        <taxon>Viridiplantae</taxon>
        <taxon>Streptophyta</taxon>
        <taxon>Embryophyta</taxon>
        <taxon>Tracheophyta</taxon>
        <taxon>Spermatophyta</taxon>
        <taxon>Magnoliopsida</taxon>
        <taxon>Liliopsida</taxon>
        <taxon>Poales</taxon>
        <taxon>Poaceae</taxon>
        <taxon>BOP clade</taxon>
        <taxon>Oryzoideae</taxon>
        <taxon>Oryzeae</taxon>
        <taxon>Oryzinae</taxon>
        <taxon>Oryza</taxon>
    </lineage>
</organism>
<keyword evidence="4" id="KW-1185">Reference proteome</keyword>
<feature type="region of interest" description="Disordered" evidence="2">
    <location>
        <begin position="234"/>
        <end position="255"/>
    </location>
</feature>
<dbReference type="STRING" id="65489.A0A0D3FM18"/>
<accession>A0A0D3FM18</accession>
<dbReference type="PaxDb" id="65489-OBART03G28330.1"/>
<reference evidence="3" key="2">
    <citation type="submission" date="2015-03" db="UniProtKB">
        <authorList>
            <consortium name="EnsemblPlants"/>
        </authorList>
    </citation>
    <scope>IDENTIFICATION</scope>
</reference>
<dbReference type="InterPro" id="IPR003676">
    <property type="entry name" value="SAUR_fam"/>
</dbReference>
<evidence type="ECO:0000313" key="3">
    <source>
        <dbReference type="EnsemblPlants" id="OBART03G28330.1"/>
    </source>
</evidence>
<reference evidence="3" key="1">
    <citation type="journal article" date="2009" name="Rice">
        <title>De Novo Next Generation Sequencing of Plant Genomes.</title>
        <authorList>
            <person name="Rounsley S."/>
            <person name="Marri P.R."/>
            <person name="Yu Y."/>
            <person name="He R."/>
            <person name="Sisneros N."/>
            <person name="Goicoechea J.L."/>
            <person name="Lee S.J."/>
            <person name="Angelova A."/>
            <person name="Kudrna D."/>
            <person name="Luo M."/>
            <person name="Affourtit J."/>
            <person name="Desany B."/>
            <person name="Knight J."/>
            <person name="Niazi F."/>
            <person name="Egholm M."/>
            <person name="Wing R.A."/>
        </authorList>
    </citation>
    <scope>NUCLEOTIDE SEQUENCE [LARGE SCALE GENOMIC DNA]</scope>
    <source>
        <strain evidence="3">cv. IRGC 105608</strain>
    </source>
</reference>
<evidence type="ECO:0000313" key="4">
    <source>
        <dbReference type="Proteomes" id="UP000026960"/>
    </source>
</evidence>
<proteinExistence type="inferred from homology"/>
<sequence>MWRRKSSSSGGVSPAGASPRHGGDDDDECNVFPRGYVPIVAGSGDGERVLVPVSLLGDPCIAELLDMAAQQYGYGQPGVLRVPCDGKRLRRVVEGVLRKGGGQSKSGGGGASPSRANGGEDDQVPRGHVPMVAGCGGGDGDGGERVMVPVRLLGDPCIAELLDMAAQQYGYGQPGVLRVPCDAGHFRRVVERALRKDGGRLANNKELSLGAKTLICTRLPTTFEEDLAFWRKSGGGSGGASPCRENGEDEVPRGHVPMVAGGGGDCGDGGGERVVVPLRLLGDPSIAELLDMAAQQYGFGQPGVLRVPCDAGHFRRVVECALRRGAAGGQTA</sequence>
<dbReference type="eggNOG" id="ENOG502S8WQ">
    <property type="taxonomic scope" value="Eukaryota"/>
</dbReference>
<dbReference type="Proteomes" id="UP000026960">
    <property type="component" value="Chromosome 3"/>
</dbReference>
<dbReference type="EnsemblPlants" id="OBART03G28330.1">
    <property type="protein sequence ID" value="OBART03G28330.1"/>
    <property type="gene ID" value="OBART03G28330"/>
</dbReference>
<dbReference type="HOGENOM" id="CLU_075177_0_0_1"/>
<feature type="compositionally biased region" description="Gly residues" evidence="2">
    <location>
        <begin position="98"/>
        <end position="111"/>
    </location>
</feature>
<evidence type="ECO:0000256" key="2">
    <source>
        <dbReference type="SAM" id="MobiDB-lite"/>
    </source>
</evidence>
<comment type="similarity">
    <text evidence="1">Belongs to the ARG7 family.</text>
</comment>
<feature type="region of interest" description="Disordered" evidence="2">
    <location>
        <begin position="96"/>
        <end position="127"/>
    </location>
</feature>
<dbReference type="GO" id="GO:0009733">
    <property type="term" value="P:response to auxin"/>
    <property type="evidence" value="ECO:0007669"/>
    <property type="project" value="InterPro"/>
</dbReference>
<evidence type="ECO:0000256" key="1">
    <source>
        <dbReference type="ARBA" id="ARBA00006974"/>
    </source>
</evidence>
<protein>
    <recommendedName>
        <fullName evidence="5">Auxin responsive protein</fullName>
    </recommendedName>
</protein>
<dbReference type="PANTHER" id="PTHR31374:SF261">
    <property type="entry name" value="OS01G0768333 PROTEIN"/>
    <property type="match status" value="1"/>
</dbReference>
<evidence type="ECO:0008006" key="5">
    <source>
        <dbReference type="Google" id="ProtNLM"/>
    </source>
</evidence>